<keyword evidence="4" id="KW-0862">Zinc</keyword>
<feature type="transmembrane region" description="Helical" evidence="7">
    <location>
        <begin position="41"/>
        <end position="67"/>
    </location>
</feature>
<evidence type="ECO:0000259" key="8">
    <source>
        <dbReference type="Pfam" id="PF05699"/>
    </source>
</evidence>
<comment type="subcellular location">
    <subcellularLocation>
        <location evidence="1">Nucleus</location>
    </subcellularLocation>
</comment>
<dbReference type="PANTHER" id="PTHR46481:SF10">
    <property type="entry name" value="ZINC FINGER BED DOMAIN-CONTAINING PROTEIN 39"/>
    <property type="match status" value="1"/>
</dbReference>
<keyword evidence="5" id="KW-0539">Nucleus</keyword>
<dbReference type="EMBL" id="FUEG01000054">
    <property type="protein sequence ID" value="SJL18180.1"/>
    <property type="molecule type" value="Genomic_DNA"/>
</dbReference>
<keyword evidence="3" id="KW-0863">Zinc-finger</keyword>
<keyword evidence="7" id="KW-0812">Transmembrane</keyword>
<dbReference type="Pfam" id="PF05699">
    <property type="entry name" value="Dimer_Tnp_hAT"/>
    <property type="match status" value="1"/>
</dbReference>
<reference evidence="10" key="1">
    <citation type="journal article" date="2017" name="Nat. Ecol. Evol.">
        <title>Genome expansion and lineage-specific genetic innovations in the forest pathogenic fungi Armillaria.</title>
        <authorList>
            <person name="Sipos G."/>
            <person name="Prasanna A.N."/>
            <person name="Walter M.C."/>
            <person name="O'Connor E."/>
            <person name="Balint B."/>
            <person name="Krizsan K."/>
            <person name="Kiss B."/>
            <person name="Hess J."/>
            <person name="Varga T."/>
            <person name="Slot J."/>
            <person name="Riley R."/>
            <person name="Boka B."/>
            <person name="Rigling D."/>
            <person name="Barry K."/>
            <person name="Lee J."/>
            <person name="Mihaltcheva S."/>
            <person name="LaButti K."/>
            <person name="Lipzen A."/>
            <person name="Waldron R."/>
            <person name="Moloney N.M."/>
            <person name="Sperisen C."/>
            <person name="Kredics L."/>
            <person name="Vagvoelgyi C."/>
            <person name="Patrignani A."/>
            <person name="Fitzpatrick D."/>
            <person name="Nagy I."/>
            <person name="Doyle S."/>
            <person name="Anderson J.B."/>
            <person name="Grigoriev I.V."/>
            <person name="Gueldener U."/>
            <person name="Muensterkoetter M."/>
            <person name="Nagy L.G."/>
        </authorList>
    </citation>
    <scope>NUCLEOTIDE SEQUENCE [LARGE SCALE GENOMIC DNA]</scope>
    <source>
        <strain evidence="10">C18/9</strain>
    </source>
</reference>
<dbReference type="AlphaFoldDB" id="A0A284SAY9"/>
<organism evidence="9 10">
    <name type="scientific">Armillaria ostoyae</name>
    <name type="common">Armillaria root rot fungus</name>
    <dbReference type="NCBI Taxonomy" id="47428"/>
    <lineage>
        <taxon>Eukaryota</taxon>
        <taxon>Fungi</taxon>
        <taxon>Dikarya</taxon>
        <taxon>Basidiomycota</taxon>
        <taxon>Agaricomycotina</taxon>
        <taxon>Agaricomycetes</taxon>
        <taxon>Agaricomycetidae</taxon>
        <taxon>Agaricales</taxon>
        <taxon>Marasmiineae</taxon>
        <taxon>Physalacriaceae</taxon>
        <taxon>Armillaria</taxon>
    </lineage>
</organism>
<dbReference type="SUPFAM" id="SSF53098">
    <property type="entry name" value="Ribonuclease H-like"/>
    <property type="match status" value="1"/>
</dbReference>
<feature type="compositionally biased region" description="Low complexity" evidence="6">
    <location>
        <begin position="1013"/>
        <end position="1033"/>
    </location>
</feature>
<dbReference type="InterPro" id="IPR008906">
    <property type="entry name" value="HATC_C_dom"/>
</dbReference>
<dbReference type="GO" id="GO:0005634">
    <property type="term" value="C:nucleus"/>
    <property type="evidence" value="ECO:0007669"/>
    <property type="project" value="UniProtKB-SubCell"/>
</dbReference>
<keyword evidence="2" id="KW-0479">Metal-binding</keyword>
<dbReference type="Proteomes" id="UP000219338">
    <property type="component" value="Unassembled WGS sequence"/>
</dbReference>
<protein>
    <recommendedName>
        <fullName evidence="8">HAT C-terminal dimerisation domain-containing protein</fullName>
    </recommendedName>
</protein>
<feature type="compositionally biased region" description="Basic residues" evidence="6">
    <location>
        <begin position="300"/>
        <end position="313"/>
    </location>
</feature>
<evidence type="ECO:0000256" key="4">
    <source>
        <dbReference type="ARBA" id="ARBA00022833"/>
    </source>
</evidence>
<feature type="compositionally biased region" description="Basic residues" evidence="6">
    <location>
        <begin position="377"/>
        <end position="389"/>
    </location>
</feature>
<feature type="region of interest" description="Disordered" evidence="6">
    <location>
        <begin position="1013"/>
        <end position="1041"/>
    </location>
</feature>
<feature type="transmembrane region" description="Helical" evidence="7">
    <location>
        <begin position="79"/>
        <end position="100"/>
    </location>
</feature>
<evidence type="ECO:0000256" key="5">
    <source>
        <dbReference type="ARBA" id="ARBA00023242"/>
    </source>
</evidence>
<evidence type="ECO:0000313" key="10">
    <source>
        <dbReference type="Proteomes" id="UP000219338"/>
    </source>
</evidence>
<feature type="compositionally biased region" description="Acidic residues" evidence="6">
    <location>
        <begin position="320"/>
        <end position="349"/>
    </location>
</feature>
<name>A0A284SAY9_ARMOS</name>
<evidence type="ECO:0000313" key="9">
    <source>
        <dbReference type="EMBL" id="SJL18180.1"/>
    </source>
</evidence>
<dbReference type="PANTHER" id="PTHR46481">
    <property type="entry name" value="ZINC FINGER BED DOMAIN-CONTAINING PROTEIN 4"/>
    <property type="match status" value="1"/>
</dbReference>
<evidence type="ECO:0000256" key="7">
    <source>
        <dbReference type="SAM" id="Phobius"/>
    </source>
</evidence>
<evidence type="ECO:0000256" key="1">
    <source>
        <dbReference type="ARBA" id="ARBA00004123"/>
    </source>
</evidence>
<dbReference type="GO" id="GO:0008270">
    <property type="term" value="F:zinc ion binding"/>
    <property type="evidence" value="ECO:0007669"/>
    <property type="project" value="UniProtKB-KW"/>
</dbReference>
<accession>A0A284SAY9</accession>
<sequence length="1157" mass="130789">MNQPGNRTGNTRLDHVHTNTRRPDIHSVLTPTRRCSISRSVLAWFSIMFLFTLIPILGMVTTVVFYVPKDGSSPSTTAAGLSGIIFYVLFASLFLINAIYPMFFRLNGLIPKAPYRFRRNHISHMRLDRFRRLLHEETTTIFVVGASESTVPMLVSDATRVLDIVEFLRHRKYIPSMSGLVTFSLYLPGRHLPLSGSDTMQDLGVTSLTHFHLRFRVHGGASADDQCALNADGTLKDASEITFYLDADSVTPLVPGPSDAPAAEALHGRGQRHKKTAKLSASLTAEQQDEDGNPVLPSVPRKRRLRKAKGKAKARADGVIDVDEDDDDYEDTDAELDDGETDTSDEDDSAIPNEELASMLPSKTIPLGGKPAERQLRKASKTKPPKKRQHVAEEEGSTSRDTTPRVVPDSQPSTSNVRSKKKSAIHYFFELVRVDAKGNTLQGAPGDKHYHFHHGQRKIITILGTSRSNLTTLVNHLKHHFPAMHRLYMILHDRKDPPTEEEIEIANGTRKLDATSAASYLKKLELASENIIQAFQRQTVQAAGEWDQEKFERLLLEWIVACDQPFEEVERPEFRSLLIYTHHPAPEPLNIPSRTTVQRKIMKMGEDVVSSLRQMFSELDAKVSISLDTWTSPNGYAFMAIIAHYVNNKGKLEETLIDFHTGYLWTHWTGKSMLISTFPSGLNFRQVMAFVMDNATNNDTMVEAIERKCIVAGIQFSARESRLRCMPHTVHLAALKLLEAIGALSPSERKKAEARAGAYQDAVTSPLDRHHDEEAVLQEDSDATEEEANTHGVLTAVRKLRKIVIAVRSSPQRRKSWLAEATNWLKERARDASETALMLILDVRTRWSSTHQMLRRACDYKHVVNTYVAINRELRQYELSTNDWEAISMVTDWLKHFRAATVEMSTTHKPMLSTVHAVFRGLQRHLKGILASLPDHTPPEIKKGLLEAHRKLSDYYYKFDESPYYTWAALLDPRISYSGLKSEYSDDAELDLYLEDAKRDLHVFYVDNYASKASTSTPAPVPAAPTRSSSSTPLFGQGSPQKVSFTAHYRRAPKQSSDELNEYFALTQSREDFDFCDPVLWWYKRRNQFPNLYRMARDIMSILGSAVAVERIFSSSRDTISMRRANLKPGTIRTLMLVKHRLRLARTAVEDLLGEDD</sequence>
<dbReference type="OMA" id="LAWFSIM"/>
<evidence type="ECO:0000256" key="2">
    <source>
        <dbReference type="ARBA" id="ARBA00022723"/>
    </source>
</evidence>
<dbReference type="GO" id="GO:0046983">
    <property type="term" value="F:protein dimerization activity"/>
    <property type="evidence" value="ECO:0007669"/>
    <property type="project" value="InterPro"/>
</dbReference>
<gene>
    <name evidence="9" type="ORF">ARMOST_21757</name>
</gene>
<dbReference type="InterPro" id="IPR012337">
    <property type="entry name" value="RNaseH-like_sf"/>
</dbReference>
<keyword evidence="7" id="KW-1133">Transmembrane helix</keyword>
<proteinExistence type="predicted"/>
<keyword evidence="10" id="KW-1185">Reference proteome</keyword>
<evidence type="ECO:0000256" key="6">
    <source>
        <dbReference type="SAM" id="MobiDB-lite"/>
    </source>
</evidence>
<dbReference type="OrthoDB" id="1607513at2759"/>
<feature type="region of interest" description="Disordered" evidence="6">
    <location>
        <begin position="255"/>
        <end position="419"/>
    </location>
</feature>
<evidence type="ECO:0000256" key="3">
    <source>
        <dbReference type="ARBA" id="ARBA00022771"/>
    </source>
</evidence>
<feature type="domain" description="HAT C-terminal dimerisation" evidence="8">
    <location>
        <begin position="1059"/>
        <end position="1140"/>
    </location>
</feature>
<dbReference type="InterPro" id="IPR052035">
    <property type="entry name" value="ZnF_BED_domain_contain"/>
</dbReference>
<keyword evidence="7" id="KW-0472">Membrane</keyword>